<dbReference type="EMBL" id="JBHUPD010000003">
    <property type="protein sequence ID" value="MFD2873972.1"/>
    <property type="molecule type" value="Genomic_DNA"/>
</dbReference>
<protein>
    <submittedName>
        <fullName evidence="2">DUF6588 family protein</fullName>
    </submittedName>
</protein>
<dbReference type="Pfam" id="PF20230">
    <property type="entry name" value="DUF6588"/>
    <property type="match status" value="1"/>
</dbReference>
<gene>
    <name evidence="2" type="ORF">ACFS5N_15930</name>
</gene>
<dbReference type="InterPro" id="IPR046495">
    <property type="entry name" value="DUF6588"/>
</dbReference>
<evidence type="ECO:0000313" key="3">
    <source>
        <dbReference type="Proteomes" id="UP001597557"/>
    </source>
</evidence>
<feature type="signal peptide" evidence="1">
    <location>
        <begin position="1"/>
        <end position="22"/>
    </location>
</feature>
<dbReference type="RefSeq" id="WP_377187741.1">
    <property type="nucleotide sequence ID" value="NZ_JBHUPD010000003.1"/>
</dbReference>
<evidence type="ECO:0000256" key="1">
    <source>
        <dbReference type="SAM" id="SignalP"/>
    </source>
</evidence>
<reference evidence="3" key="1">
    <citation type="journal article" date="2019" name="Int. J. Syst. Evol. Microbiol.">
        <title>The Global Catalogue of Microorganisms (GCM) 10K type strain sequencing project: providing services to taxonomists for standard genome sequencing and annotation.</title>
        <authorList>
            <consortium name="The Broad Institute Genomics Platform"/>
            <consortium name="The Broad Institute Genome Sequencing Center for Infectious Disease"/>
            <person name="Wu L."/>
            <person name="Ma J."/>
        </authorList>
    </citation>
    <scope>NUCLEOTIDE SEQUENCE [LARGE SCALE GENOMIC DNA]</scope>
    <source>
        <strain evidence="3">KCTC 22437</strain>
    </source>
</reference>
<dbReference type="Proteomes" id="UP001597557">
    <property type="component" value="Unassembled WGS sequence"/>
</dbReference>
<sequence>MKKLYSLITLACVTALSFNAQAQSDDGISSLFKGGPSDVNKLVNAYSVSLFKGFGNSLNGGWTNTAKTQHFLGFSLRISATASMIPTKDKTFDINSLGLANIKPTDPNQTIAPTFGGDKNMSTGITYTDPNNPLAKYSTTLPKGVTQYVPAPQIQLTVGLIKHTDLSVRFIPTVKITDDVGKVGMFGFGLKHDIIQDFAIKGKEYPFDLAIAFGYTRLNYTKSLDVQPDNGSTVSGSTDFSNQRLEGHFNGINASLIFSKKLMFFTPFVSVGYQKSNTDVTLKGNYPFVTGATLTGKPTYTSYADPISISGSYAGLSGTRADLGFQLSLAFFKVYASYGVSSTSYNSFNAGIGFGL</sequence>
<organism evidence="2 3">
    <name type="scientific">Mucilaginibacter ximonensis</name>
    <dbReference type="NCBI Taxonomy" id="538021"/>
    <lineage>
        <taxon>Bacteria</taxon>
        <taxon>Pseudomonadati</taxon>
        <taxon>Bacteroidota</taxon>
        <taxon>Sphingobacteriia</taxon>
        <taxon>Sphingobacteriales</taxon>
        <taxon>Sphingobacteriaceae</taxon>
        <taxon>Mucilaginibacter</taxon>
    </lineage>
</organism>
<feature type="chain" id="PRO_5045380144" evidence="1">
    <location>
        <begin position="23"/>
        <end position="356"/>
    </location>
</feature>
<comment type="caution">
    <text evidence="2">The sequence shown here is derived from an EMBL/GenBank/DDBJ whole genome shotgun (WGS) entry which is preliminary data.</text>
</comment>
<keyword evidence="1" id="KW-0732">Signal</keyword>
<evidence type="ECO:0000313" key="2">
    <source>
        <dbReference type="EMBL" id="MFD2873972.1"/>
    </source>
</evidence>
<keyword evidence="3" id="KW-1185">Reference proteome</keyword>
<name>A0ABW5YF61_9SPHI</name>
<proteinExistence type="predicted"/>
<accession>A0ABW5YF61</accession>